<evidence type="ECO:0000256" key="1">
    <source>
        <dbReference type="SAM" id="Phobius"/>
    </source>
</evidence>
<protein>
    <submittedName>
        <fullName evidence="2">Uncharacterized protein</fullName>
    </submittedName>
</protein>
<name>A0A1F6D4A7_HANXR</name>
<feature type="transmembrane region" description="Helical" evidence="1">
    <location>
        <begin position="29"/>
        <end position="51"/>
    </location>
</feature>
<accession>A0A1F6D4A7</accession>
<sequence>MKTIVLILMLISAVALVLAALMGLDILKTAIMNVSGTGFLMLSIACSLYAIGLHFTKLFGKGDSGA</sequence>
<reference evidence="2 3" key="1">
    <citation type="journal article" date="2016" name="Nat. Commun.">
        <title>Thousands of microbial genomes shed light on interconnected biogeochemical processes in an aquifer system.</title>
        <authorList>
            <person name="Anantharaman K."/>
            <person name="Brown C.T."/>
            <person name="Hug L.A."/>
            <person name="Sharon I."/>
            <person name="Castelle C.J."/>
            <person name="Probst A.J."/>
            <person name="Thomas B.C."/>
            <person name="Singh A."/>
            <person name="Wilkins M.J."/>
            <person name="Karaoz U."/>
            <person name="Brodie E.L."/>
            <person name="Williams K.H."/>
            <person name="Hubbard S.S."/>
            <person name="Banfield J.F."/>
        </authorList>
    </citation>
    <scope>NUCLEOTIDE SEQUENCE [LARGE SCALE GENOMIC DNA]</scope>
    <source>
        <strain evidence="3">RIFCSPLOWO2_12_FULL_64_10</strain>
    </source>
</reference>
<keyword evidence="1" id="KW-1133">Transmembrane helix</keyword>
<organism evidence="2 3">
    <name type="scientific">Handelsmanbacteria sp. (strain RIFCSPLOWO2_12_FULL_64_10)</name>
    <dbReference type="NCBI Taxonomy" id="1817868"/>
    <lineage>
        <taxon>Bacteria</taxon>
        <taxon>Candidatus Handelsmaniibacteriota</taxon>
    </lineage>
</organism>
<evidence type="ECO:0000313" key="3">
    <source>
        <dbReference type="Proteomes" id="UP000178606"/>
    </source>
</evidence>
<proteinExistence type="predicted"/>
<dbReference type="AlphaFoldDB" id="A0A1F6D4A7"/>
<dbReference type="Proteomes" id="UP000178606">
    <property type="component" value="Unassembled WGS sequence"/>
</dbReference>
<gene>
    <name evidence="2" type="ORF">A3F84_21300</name>
</gene>
<dbReference type="EMBL" id="MFKF01000058">
    <property type="protein sequence ID" value="OGG55872.1"/>
    <property type="molecule type" value="Genomic_DNA"/>
</dbReference>
<evidence type="ECO:0000313" key="2">
    <source>
        <dbReference type="EMBL" id="OGG55872.1"/>
    </source>
</evidence>
<comment type="caution">
    <text evidence="2">The sequence shown here is derived from an EMBL/GenBank/DDBJ whole genome shotgun (WGS) entry which is preliminary data.</text>
</comment>
<keyword evidence="1" id="KW-0812">Transmembrane</keyword>
<keyword evidence="1" id="KW-0472">Membrane</keyword>